<name>A0ABU8NTE3_9SPHI</name>
<accession>A0ABU8NTE3</accession>
<dbReference type="InterPro" id="IPR037066">
    <property type="entry name" value="Plug_dom_sf"/>
</dbReference>
<dbReference type="SUPFAM" id="SSF56935">
    <property type="entry name" value="Porins"/>
    <property type="match status" value="1"/>
</dbReference>
<keyword evidence="1" id="KW-0732">Signal</keyword>
<evidence type="ECO:0000259" key="2">
    <source>
        <dbReference type="Pfam" id="PF14905"/>
    </source>
</evidence>
<organism evidence="3 4">
    <name type="scientific">Pedobacter panaciterrae</name>
    <dbReference type="NCBI Taxonomy" id="363849"/>
    <lineage>
        <taxon>Bacteria</taxon>
        <taxon>Pseudomonadati</taxon>
        <taxon>Bacteroidota</taxon>
        <taxon>Sphingobacteriia</taxon>
        <taxon>Sphingobacteriales</taxon>
        <taxon>Sphingobacteriaceae</taxon>
        <taxon>Pedobacter</taxon>
    </lineage>
</organism>
<dbReference type="Gene3D" id="2.170.130.10">
    <property type="entry name" value="TonB-dependent receptor, plug domain"/>
    <property type="match status" value="1"/>
</dbReference>
<sequence length="723" mass="81254">MMKIFLLLCLIATSSLAQTTDLKEVKITTRKKAIERKIDRTVVNVDGLINVAGTNAFELLGRLPGLRVTEEGTINLMGKGATVYFDGKLTYLSGADLMSYLKTMGTDQLDKVELIPNPPARYDAAGSGGVINILTKKSKQEGFNTGITLNGGKGIYRKVNGSFNFNYRINKLNLFTNVGAGNPKDFQNSSATRSFKNETGSLTSILEQQGEILYNRHNSNVKVGVDYYLNKRTTIGFIFNGLRNRVNEHGGIKNLMMNGNRELDSMVNSSHSVNNLFRNGTMNLNMLHQFDSTGTELSMDVDYTHYNSTNNQLFGNNSYNASGQALGLERIRGDLPRTIDIFSARADYSFSLKNNYKLSAGLKSSFIKTDNQANYFSGAAELEQPDYNRTNAFLYRENINALYVEGYREFGKLGVKVGLRTEHTSSKGHQLGNIQKSDSSFVRNYFNAFPSFFLSYKPDSTNQNQFFLSYGKRINRPAYDQLNPFLMVVQKYNQESGNPFLSPEFTNNIQLTHVFKDKLTTNVYYSFMSNTSSPVIKAINDVYIKRPENVGSVIITGLMLSYNQDIFKWWNADFTVNPERVHLQSEFNGITVDTAVVMQSFNWYNRFSLGKTWSAELAFDWGGRNYSNQVTTFGLAGIRAGVKKQLFSGNGSIGVNGSDLFYSAIRKGSIHNVAGSSAIFRNRQDTRTVIFSFSYRISKNAKNNKRLRDRNGAWDEQDRIKGL</sequence>
<gene>
    <name evidence="3" type="ORF">WAE58_22325</name>
</gene>
<feature type="signal peptide" evidence="1">
    <location>
        <begin position="1"/>
        <end position="17"/>
    </location>
</feature>
<comment type="caution">
    <text evidence="3">The sequence shown here is derived from an EMBL/GenBank/DDBJ whole genome shotgun (WGS) entry which is preliminary data.</text>
</comment>
<evidence type="ECO:0000313" key="4">
    <source>
        <dbReference type="Proteomes" id="UP001378956"/>
    </source>
</evidence>
<feature type="chain" id="PRO_5046198393" evidence="1">
    <location>
        <begin position="18"/>
        <end position="723"/>
    </location>
</feature>
<dbReference type="RefSeq" id="WP_337717775.1">
    <property type="nucleotide sequence ID" value="NZ_JBBEUB010000010.1"/>
</dbReference>
<proteinExistence type="predicted"/>
<evidence type="ECO:0000313" key="3">
    <source>
        <dbReference type="EMBL" id="MEJ2905199.1"/>
    </source>
</evidence>
<evidence type="ECO:0000256" key="1">
    <source>
        <dbReference type="SAM" id="SignalP"/>
    </source>
</evidence>
<reference evidence="3 4" key="1">
    <citation type="submission" date="2024-03" db="EMBL/GenBank/DDBJ databases">
        <title>Sequence of Lycoming College Course Isolates.</title>
        <authorList>
            <person name="Plotts O."/>
            <person name="Newman J."/>
        </authorList>
    </citation>
    <scope>NUCLEOTIDE SEQUENCE [LARGE SCALE GENOMIC DNA]</scope>
    <source>
        <strain evidence="3 4">CJB-3</strain>
    </source>
</reference>
<dbReference type="Proteomes" id="UP001378956">
    <property type="component" value="Unassembled WGS sequence"/>
</dbReference>
<protein>
    <submittedName>
        <fullName evidence="3">Outer membrane beta-barrel protein</fullName>
    </submittedName>
</protein>
<feature type="domain" description="Outer membrane protein beta-barrel" evidence="2">
    <location>
        <begin position="288"/>
        <end position="695"/>
    </location>
</feature>
<dbReference type="Pfam" id="PF14905">
    <property type="entry name" value="OMP_b-brl_3"/>
    <property type="match status" value="1"/>
</dbReference>
<keyword evidence="4" id="KW-1185">Reference proteome</keyword>
<dbReference type="EMBL" id="JBBEUB010000010">
    <property type="protein sequence ID" value="MEJ2905199.1"/>
    <property type="molecule type" value="Genomic_DNA"/>
</dbReference>
<dbReference type="InterPro" id="IPR041700">
    <property type="entry name" value="OMP_b-brl_3"/>
</dbReference>